<dbReference type="NCBIfam" id="TIGR01484">
    <property type="entry name" value="HAD-SF-IIB"/>
    <property type="match status" value="1"/>
</dbReference>
<dbReference type="InterPro" id="IPR023214">
    <property type="entry name" value="HAD_sf"/>
</dbReference>
<dbReference type="SUPFAM" id="SSF56784">
    <property type="entry name" value="HAD-like"/>
    <property type="match status" value="1"/>
</dbReference>
<dbReference type="PROSITE" id="PS01229">
    <property type="entry name" value="COF_2"/>
    <property type="match status" value="1"/>
</dbReference>
<organism evidence="1 2">
    <name type="scientific">Bacillus daqingensis</name>
    <dbReference type="NCBI Taxonomy" id="872396"/>
    <lineage>
        <taxon>Bacteria</taxon>
        <taxon>Bacillati</taxon>
        <taxon>Bacillota</taxon>
        <taxon>Bacilli</taxon>
        <taxon>Bacillales</taxon>
        <taxon>Bacillaceae</taxon>
        <taxon>Bacillus</taxon>
    </lineage>
</organism>
<proteinExistence type="predicted"/>
<comment type="caution">
    <text evidence="1">The sequence shown here is derived from an EMBL/GenBank/DDBJ whole genome shotgun (WGS) entry which is preliminary data.</text>
</comment>
<evidence type="ECO:0000313" key="1">
    <source>
        <dbReference type="EMBL" id="MFC4736182.1"/>
    </source>
</evidence>
<keyword evidence="2" id="KW-1185">Reference proteome</keyword>
<dbReference type="SFLD" id="SFLDS00003">
    <property type="entry name" value="Haloacid_Dehalogenase"/>
    <property type="match status" value="1"/>
</dbReference>
<gene>
    <name evidence="1" type="ORF">ACFO4L_06225</name>
</gene>
<reference evidence="2" key="1">
    <citation type="journal article" date="2019" name="Int. J. Syst. Evol. Microbiol.">
        <title>The Global Catalogue of Microorganisms (GCM) 10K type strain sequencing project: providing services to taxonomists for standard genome sequencing and annotation.</title>
        <authorList>
            <consortium name="The Broad Institute Genomics Platform"/>
            <consortium name="The Broad Institute Genome Sequencing Center for Infectious Disease"/>
            <person name="Wu L."/>
            <person name="Ma J."/>
        </authorList>
    </citation>
    <scope>NUCLEOTIDE SEQUENCE [LARGE SCALE GENOMIC DNA]</scope>
    <source>
        <strain evidence="2">JCM 12165</strain>
    </source>
</reference>
<protein>
    <submittedName>
        <fullName evidence="1">HAD family hydrolase</fullName>
        <ecNumber evidence="1">3.1.3.-</ecNumber>
    </submittedName>
</protein>
<dbReference type="PROSITE" id="PS01228">
    <property type="entry name" value="COF_1"/>
    <property type="match status" value="1"/>
</dbReference>
<dbReference type="Gene3D" id="3.40.50.1000">
    <property type="entry name" value="HAD superfamily/HAD-like"/>
    <property type="match status" value="1"/>
</dbReference>
<name>A0ABV9NS09_9BACI</name>
<dbReference type="CDD" id="cd07516">
    <property type="entry name" value="HAD_Pase"/>
    <property type="match status" value="1"/>
</dbReference>
<dbReference type="Proteomes" id="UP001595896">
    <property type="component" value="Unassembled WGS sequence"/>
</dbReference>
<evidence type="ECO:0000313" key="2">
    <source>
        <dbReference type="Proteomes" id="UP001595896"/>
    </source>
</evidence>
<dbReference type="Gene3D" id="3.30.1240.10">
    <property type="match status" value="1"/>
</dbReference>
<dbReference type="Pfam" id="PF08282">
    <property type="entry name" value="Hydrolase_3"/>
    <property type="match status" value="1"/>
</dbReference>
<accession>A0ABV9NS09</accession>
<sequence>MRIRAVFLDMDGTLLNTEDAISHKMRQVIEELKRAGIYVFLATGRHLDITLPHHRSLGLKTPMICLNGAAVYDWFSLDPLQMKYMHSPWELHEAVVRSGARNIMVHAEEGLYCLEQDEIVQAWVNEGGKYPVYTGPLHTVKPEKILKYSVRSTDFITLPKKLYSRTAELIRWQDGFELVRKEISKWSAMEYLLYQYGISKQEAIAFGDGPNDIDMLRRAGTGVAMGNAIPELKKAADFVTGTNAEDGAADFLMRHVLQAGTVEAQ</sequence>
<dbReference type="PANTHER" id="PTHR10000:SF8">
    <property type="entry name" value="HAD SUPERFAMILY HYDROLASE-LIKE, TYPE 3"/>
    <property type="match status" value="1"/>
</dbReference>
<dbReference type="EC" id="3.1.3.-" evidence="1"/>
<dbReference type="InterPro" id="IPR006379">
    <property type="entry name" value="HAD-SF_hydro_IIB"/>
</dbReference>
<dbReference type="InterPro" id="IPR036412">
    <property type="entry name" value="HAD-like_sf"/>
</dbReference>
<dbReference type="SFLD" id="SFLDG01140">
    <property type="entry name" value="C2.B:_Phosphomannomutase_and_P"/>
    <property type="match status" value="1"/>
</dbReference>
<keyword evidence="1" id="KW-0378">Hydrolase</keyword>
<dbReference type="RefSeq" id="WP_377908833.1">
    <property type="nucleotide sequence ID" value="NZ_JBHSGK010000004.1"/>
</dbReference>
<dbReference type="GO" id="GO:0016787">
    <property type="term" value="F:hydrolase activity"/>
    <property type="evidence" value="ECO:0007669"/>
    <property type="project" value="UniProtKB-KW"/>
</dbReference>
<dbReference type="InterPro" id="IPR000150">
    <property type="entry name" value="Cof"/>
</dbReference>
<dbReference type="NCBIfam" id="TIGR00099">
    <property type="entry name" value="Cof-subfamily"/>
    <property type="match status" value="1"/>
</dbReference>
<dbReference type="PANTHER" id="PTHR10000">
    <property type="entry name" value="PHOSPHOSERINE PHOSPHATASE"/>
    <property type="match status" value="1"/>
</dbReference>
<dbReference type="EMBL" id="JBHSGK010000004">
    <property type="protein sequence ID" value="MFC4736182.1"/>
    <property type="molecule type" value="Genomic_DNA"/>
</dbReference>